<feature type="transmembrane region" description="Helical" evidence="6">
    <location>
        <begin position="322"/>
        <end position="349"/>
    </location>
</feature>
<dbReference type="Pfam" id="PF02687">
    <property type="entry name" value="FtsX"/>
    <property type="match status" value="2"/>
</dbReference>
<feature type="transmembrane region" description="Helical" evidence="6">
    <location>
        <begin position="369"/>
        <end position="397"/>
    </location>
</feature>
<evidence type="ECO:0000256" key="6">
    <source>
        <dbReference type="SAM" id="Phobius"/>
    </source>
</evidence>
<reference evidence="9 10" key="1">
    <citation type="submission" date="2020-09" db="EMBL/GenBank/DDBJ databases">
        <title>Echinicola sp. CAU 1574 isolated from sand of Sido Beach.</title>
        <authorList>
            <person name="Kim W."/>
        </authorList>
    </citation>
    <scope>NUCLEOTIDE SEQUENCE [LARGE SCALE GENOMIC DNA]</scope>
    <source>
        <strain evidence="9 10">CAU 1574</strain>
    </source>
</reference>
<dbReference type="PANTHER" id="PTHR30572:SF18">
    <property type="entry name" value="ABC-TYPE MACROLIDE FAMILY EXPORT SYSTEM PERMEASE COMPONENT 2"/>
    <property type="match status" value="1"/>
</dbReference>
<dbReference type="EMBL" id="JACYTQ010000009">
    <property type="protein sequence ID" value="MBD8490926.1"/>
    <property type="molecule type" value="Genomic_DNA"/>
</dbReference>
<name>A0ABR9ARD5_9BACT</name>
<feature type="transmembrane region" description="Helical" evidence="6">
    <location>
        <begin position="716"/>
        <end position="735"/>
    </location>
</feature>
<dbReference type="InterPro" id="IPR050250">
    <property type="entry name" value="Macrolide_Exporter_MacB"/>
</dbReference>
<feature type="transmembrane region" description="Helical" evidence="6">
    <location>
        <begin position="750"/>
        <end position="768"/>
    </location>
</feature>
<dbReference type="InterPro" id="IPR025857">
    <property type="entry name" value="MacB_PCD"/>
</dbReference>
<keyword evidence="5 6" id="KW-0472">Membrane</keyword>
<protein>
    <submittedName>
        <fullName evidence="9">ABC transporter permease</fullName>
    </submittedName>
</protein>
<evidence type="ECO:0000256" key="5">
    <source>
        <dbReference type="ARBA" id="ARBA00023136"/>
    </source>
</evidence>
<comment type="caution">
    <text evidence="9">The sequence shown here is derived from an EMBL/GenBank/DDBJ whole genome shotgun (WGS) entry which is preliminary data.</text>
</comment>
<evidence type="ECO:0000256" key="2">
    <source>
        <dbReference type="ARBA" id="ARBA00022475"/>
    </source>
</evidence>
<dbReference type="Pfam" id="PF12704">
    <property type="entry name" value="MacB_PCD"/>
    <property type="match status" value="1"/>
</dbReference>
<keyword evidence="2" id="KW-1003">Cell membrane</keyword>
<evidence type="ECO:0000256" key="4">
    <source>
        <dbReference type="ARBA" id="ARBA00022989"/>
    </source>
</evidence>
<evidence type="ECO:0000256" key="1">
    <source>
        <dbReference type="ARBA" id="ARBA00004651"/>
    </source>
</evidence>
<keyword evidence="10" id="KW-1185">Reference proteome</keyword>
<feature type="transmembrane region" description="Helical" evidence="6">
    <location>
        <begin position="279"/>
        <end position="301"/>
    </location>
</feature>
<evidence type="ECO:0000259" key="8">
    <source>
        <dbReference type="Pfam" id="PF12704"/>
    </source>
</evidence>
<dbReference type="PANTHER" id="PTHR30572">
    <property type="entry name" value="MEMBRANE COMPONENT OF TRANSPORTER-RELATED"/>
    <property type="match status" value="1"/>
</dbReference>
<evidence type="ECO:0000313" key="9">
    <source>
        <dbReference type="EMBL" id="MBD8490926.1"/>
    </source>
</evidence>
<feature type="domain" description="ABC3 transporter permease C-terminal" evidence="7">
    <location>
        <begin position="667"/>
        <end position="779"/>
    </location>
</feature>
<keyword evidence="4 6" id="KW-1133">Transmembrane helix</keyword>
<feature type="transmembrane region" description="Helical" evidence="6">
    <location>
        <begin position="20"/>
        <end position="41"/>
    </location>
</feature>
<evidence type="ECO:0000256" key="3">
    <source>
        <dbReference type="ARBA" id="ARBA00022692"/>
    </source>
</evidence>
<evidence type="ECO:0000313" key="10">
    <source>
        <dbReference type="Proteomes" id="UP000647133"/>
    </source>
</evidence>
<organism evidence="9 10">
    <name type="scientific">Echinicola arenosa</name>
    <dbReference type="NCBI Taxonomy" id="2774144"/>
    <lineage>
        <taxon>Bacteria</taxon>
        <taxon>Pseudomonadati</taxon>
        <taxon>Bacteroidota</taxon>
        <taxon>Cytophagia</taxon>
        <taxon>Cytophagales</taxon>
        <taxon>Cyclobacteriaceae</taxon>
        <taxon>Echinicola</taxon>
    </lineage>
</organism>
<comment type="subcellular location">
    <subcellularLocation>
        <location evidence="1">Cell membrane</location>
        <topology evidence="1">Multi-pass membrane protein</topology>
    </subcellularLocation>
</comment>
<feature type="domain" description="ABC3 transporter permease C-terminal" evidence="7">
    <location>
        <begin position="282"/>
        <end position="394"/>
    </location>
</feature>
<dbReference type="InterPro" id="IPR003838">
    <property type="entry name" value="ABC3_permease_C"/>
</dbReference>
<gene>
    <name evidence="9" type="ORF">IFO69_19390</name>
</gene>
<feature type="transmembrane region" description="Helical" evidence="6">
    <location>
        <begin position="664"/>
        <end position="688"/>
    </location>
</feature>
<keyword evidence="3 6" id="KW-0812">Transmembrane</keyword>
<feature type="domain" description="MacB-like periplasmic core" evidence="8">
    <location>
        <begin position="21"/>
        <end position="237"/>
    </location>
</feature>
<evidence type="ECO:0000259" key="7">
    <source>
        <dbReference type="Pfam" id="PF02687"/>
    </source>
</evidence>
<dbReference type="RefSeq" id="WP_192011802.1">
    <property type="nucleotide sequence ID" value="NZ_JACYTQ010000009.1"/>
</dbReference>
<dbReference type="SUPFAM" id="SSF90123">
    <property type="entry name" value="ABC transporter transmembrane region"/>
    <property type="match status" value="1"/>
</dbReference>
<feature type="transmembrane region" description="Helical" evidence="6">
    <location>
        <begin position="418"/>
        <end position="437"/>
    </location>
</feature>
<accession>A0ABR9ARD5</accession>
<sequence length="787" mass="88225">MWKNYIKIAWRNLLNKKGFAFINIGGLAVGMASALLILLLVQHEWSMDRFHHKKDQIFRVMNRAEFNGEIHVWGSTPKPLGPALKEEYPAISAFSRFSTMDNLLFTVGEQKISSDGAFVDISFLDMFDFPLLEGDKQVVFKQPTDIVITQDFASRLFGSADALGKTVLVNNQETFTITGILEDLPSNTQFSFDYLVPWSYMEKLGWSDDYWGNNSVDTYVELNDQSDPQVVGEKIKDITKRHSNTEETEVILHAMPDWRLYSRFENGEIAGGRIEMIRLFGVIAGFILLIACINFMNLTTARSEKRAKEVGIRKVVGAGKMALVYQFLIESIIISALAGVIALGIVQLILPYFNQLIDKDLFINFTSVWFWTGLLGFVLLTGVLAGSYPAFFLSSFMPTKVLKGTFRKVNSKVNPRKILVVLQFTIAIILMISTLVIQKQIRHGKDRENGYDRKNLIYIPLTDDVKKHYGVIKQELINGGTAESMTRTLSPLTEIWSNTWGIDWEGKDPDDKTVFNRFNIDEDIVRTAGLTLLSGRDLDLDRFPSDSLAMLLNESAVKAMGFEEPLGQLVNDSDTDYHVVGVVKDFIMTNPFEPIEPLILAGIRSGNWTNVAHIKFNPSLSTANALANTKEVLAKYNPDFPFEYTFVDEAYAQKFESSQKSAKLAASFAFLTIFISCLGLFGLSAYIAETRTKEIGIRKVLGASVGSLTSLLSRDFVLLVVISCAIAFPVAWWAMSQFLKSYAYRINLDWWLFALAGIGAVLIAVLTVSSQAIKTALMNPVNSLRNE</sequence>
<dbReference type="Proteomes" id="UP000647133">
    <property type="component" value="Unassembled WGS sequence"/>
</dbReference>
<proteinExistence type="predicted"/>
<dbReference type="InterPro" id="IPR036640">
    <property type="entry name" value="ABC1_TM_sf"/>
</dbReference>